<accession>A0A0C5WGL8</accession>
<keyword evidence="3" id="KW-1185">Reference proteome</keyword>
<proteinExistence type="predicted"/>
<dbReference type="STRING" id="658445.H744_1c1224"/>
<dbReference type="PATRIC" id="fig|658445.3.peg.1326"/>
<dbReference type="AlphaFoldDB" id="A0A0C5WGL8"/>
<gene>
    <name evidence="2" type="ORF">H744_1c1224</name>
</gene>
<evidence type="ECO:0000256" key="1">
    <source>
        <dbReference type="SAM" id="Phobius"/>
    </source>
</evidence>
<name>A0A0C5WGL8_9GAMM</name>
<evidence type="ECO:0000313" key="3">
    <source>
        <dbReference type="Proteomes" id="UP000032303"/>
    </source>
</evidence>
<sequence length="71" mass="7917">MYITNGIIGLMALVLFVAGPLVFSTIVIIQRYTSVIIGNDILLLACIVAVVQLICICYLLWNGFRKQSWLN</sequence>
<keyword evidence="1" id="KW-0812">Transmembrane</keyword>
<protein>
    <submittedName>
        <fullName evidence="2">Uncharacterized protein</fullName>
    </submittedName>
</protein>
<dbReference type="EMBL" id="CP005973">
    <property type="protein sequence ID" value="AJR06248.1"/>
    <property type="molecule type" value="Genomic_DNA"/>
</dbReference>
<dbReference type="HOGENOM" id="CLU_2736535_0_0_6"/>
<organism evidence="2 3">
    <name type="scientific">Photobacterium gaetbulicola Gung47</name>
    <dbReference type="NCBI Taxonomy" id="658445"/>
    <lineage>
        <taxon>Bacteria</taxon>
        <taxon>Pseudomonadati</taxon>
        <taxon>Pseudomonadota</taxon>
        <taxon>Gammaproteobacteria</taxon>
        <taxon>Vibrionales</taxon>
        <taxon>Vibrionaceae</taxon>
        <taxon>Photobacterium</taxon>
    </lineage>
</organism>
<dbReference type="Proteomes" id="UP000032303">
    <property type="component" value="Chromosome 1"/>
</dbReference>
<dbReference type="KEGG" id="pgb:H744_1c1224"/>
<feature type="transmembrane region" description="Helical" evidence="1">
    <location>
        <begin position="41"/>
        <end position="61"/>
    </location>
</feature>
<keyword evidence="1" id="KW-1133">Transmembrane helix</keyword>
<keyword evidence="1" id="KW-0472">Membrane</keyword>
<feature type="transmembrane region" description="Helical" evidence="1">
    <location>
        <begin position="6"/>
        <end position="29"/>
    </location>
</feature>
<reference evidence="2 3" key="1">
    <citation type="submission" date="2013-05" db="EMBL/GenBank/DDBJ databases">
        <title>Complete genome sequence of the lipase-producing bacterium Photobacterium gaetbulicola Gung47.</title>
        <authorList>
            <person name="Kim Y.-O."/>
        </authorList>
    </citation>
    <scope>NUCLEOTIDE SEQUENCE [LARGE SCALE GENOMIC DNA]</scope>
    <source>
        <strain evidence="2 3">Gung47</strain>
    </source>
</reference>
<evidence type="ECO:0000313" key="2">
    <source>
        <dbReference type="EMBL" id="AJR06248.1"/>
    </source>
</evidence>